<name>A0A7J5B9S7_9MICO</name>
<dbReference type="Pfam" id="PF05175">
    <property type="entry name" value="MTS"/>
    <property type="match status" value="1"/>
</dbReference>
<feature type="domain" description="Methyltransferase small" evidence="6">
    <location>
        <begin position="265"/>
        <end position="402"/>
    </location>
</feature>
<keyword evidence="4 8" id="KW-0808">Transferase</keyword>
<keyword evidence="2" id="KW-0698">rRNA processing</keyword>
<dbReference type="InterPro" id="IPR058679">
    <property type="entry name" value="RlmG_N"/>
</dbReference>
<feature type="region of interest" description="Disordered" evidence="5">
    <location>
        <begin position="170"/>
        <end position="193"/>
    </location>
</feature>
<dbReference type="EMBL" id="WBKB01000006">
    <property type="protein sequence ID" value="KAB1642292.1"/>
    <property type="molecule type" value="Genomic_DNA"/>
</dbReference>
<evidence type="ECO:0000256" key="1">
    <source>
        <dbReference type="ARBA" id="ARBA00022490"/>
    </source>
</evidence>
<dbReference type="GO" id="GO:0006364">
    <property type="term" value="P:rRNA processing"/>
    <property type="evidence" value="ECO:0007669"/>
    <property type="project" value="UniProtKB-KW"/>
</dbReference>
<dbReference type="InterPro" id="IPR029063">
    <property type="entry name" value="SAM-dependent_MTases_sf"/>
</dbReference>
<dbReference type="Gene3D" id="3.40.50.150">
    <property type="entry name" value="Vaccinia Virus protein VP39"/>
    <property type="match status" value="2"/>
</dbReference>
<dbReference type="PANTHER" id="PTHR47816">
    <property type="entry name" value="RIBOSOMAL RNA SMALL SUBUNIT METHYLTRANSFERASE C"/>
    <property type="match status" value="1"/>
</dbReference>
<keyword evidence="1" id="KW-0963">Cytoplasm</keyword>
<dbReference type="InterPro" id="IPR007848">
    <property type="entry name" value="Small_mtfrase_dom"/>
</dbReference>
<dbReference type="InterPro" id="IPR046977">
    <property type="entry name" value="RsmC/RlmG"/>
</dbReference>
<protein>
    <submittedName>
        <fullName evidence="8">Methyltransferase</fullName>
    </submittedName>
</protein>
<dbReference type="InterPro" id="IPR002052">
    <property type="entry name" value="DNA_methylase_N6_adenine_CS"/>
</dbReference>
<feature type="domain" description="RlmG N-terminal" evidence="7">
    <location>
        <begin position="85"/>
        <end position="157"/>
    </location>
</feature>
<dbReference type="PANTHER" id="PTHR47816:SF4">
    <property type="entry name" value="RIBOSOMAL RNA SMALL SUBUNIT METHYLTRANSFERASE C"/>
    <property type="match status" value="1"/>
</dbReference>
<dbReference type="GO" id="GO:0003676">
    <property type="term" value="F:nucleic acid binding"/>
    <property type="evidence" value="ECO:0007669"/>
    <property type="project" value="InterPro"/>
</dbReference>
<dbReference type="GO" id="GO:0008170">
    <property type="term" value="F:N-methyltransferase activity"/>
    <property type="evidence" value="ECO:0007669"/>
    <property type="project" value="UniProtKB-ARBA"/>
</dbReference>
<evidence type="ECO:0000256" key="5">
    <source>
        <dbReference type="SAM" id="MobiDB-lite"/>
    </source>
</evidence>
<evidence type="ECO:0000259" key="7">
    <source>
        <dbReference type="Pfam" id="PF26049"/>
    </source>
</evidence>
<gene>
    <name evidence="8" type="ORF">F8O05_10760</name>
</gene>
<dbReference type="PROSITE" id="PS00092">
    <property type="entry name" value="N6_MTASE"/>
    <property type="match status" value="1"/>
</dbReference>
<keyword evidence="9" id="KW-1185">Reference proteome</keyword>
<comment type="caution">
    <text evidence="8">The sequence shown here is derived from an EMBL/GenBank/DDBJ whole genome shotgun (WGS) entry which is preliminary data.</text>
</comment>
<dbReference type="RefSeq" id="WP_158052747.1">
    <property type="nucleotide sequence ID" value="NZ_WBKB01000006.1"/>
</dbReference>
<keyword evidence="3 8" id="KW-0489">Methyltransferase</keyword>
<evidence type="ECO:0000313" key="8">
    <source>
        <dbReference type="EMBL" id="KAB1642292.1"/>
    </source>
</evidence>
<feature type="compositionally biased region" description="Low complexity" evidence="5">
    <location>
        <begin position="173"/>
        <end position="193"/>
    </location>
</feature>
<dbReference type="Proteomes" id="UP000433493">
    <property type="component" value="Unassembled WGS sequence"/>
</dbReference>
<sequence>MSEASSPAAGHTPLHDDPVIDVVLTEALANGPLPEIVAVIDDADVSFAQPLLDHGAREVRVFSDFGVAGALPAGVRQGSPVGGLFEGVSLVVGRLPKSLAELEDLAECAAYQVAADAQLILGARDKHLTQSMNESLGKYFAQVRGTRGMRKSRALVASAPIVGVDASGGRGPAGAAAASESNSAASRTSASGAAASEREFPRFAQLDELSLTVAARGGAFAGTTLDLGTRVLLQALADPTHGFGIGMRGESGRRAADSPNASDVRVAVDLGCGTGLLASVLARSFPEAKVIATDASWWACASTAATAKANGFAEQIQIVRGNAGEGIADSSVDLILCNPPFHTGRKVDPGLANELFRGAARMLRPGGQLVTVFNSHLKHRQHLERIVGPTRQLNRTEKFTVTLSTKR</sequence>
<dbReference type="CDD" id="cd02440">
    <property type="entry name" value="AdoMet_MTases"/>
    <property type="match status" value="1"/>
</dbReference>
<proteinExistence type="predicted"/>
<accession>A0A7J5B9S7</accession>
<dbReference type="AlphaFoldDB" id="A0A7J5B9S7"/>
<reference evidence="8 9" key="1">
    <citation type="submission" date="2019-09" db="EMBL/GenBank/DDBJ databases">
        <title>Phylogeny of genus Pseudoclavibacter and closely related genus.</title>
        <authorList>
            <person name="Li Y."/>
        </authorList>
    </citation>
    <scope>NUCLEOTIDE SEQUENCE [LARGE SCALE GENOMIC DNA]</scope>
    <source>
        <strain evidence="8 9">KCTC 13959</strain>
    </source>
</reference>
<evidence type="ECO:0000313" key="9">
    <source>
        <dbReference type="Proteomes" id="UP000433493"/>
    </source>
</evidence>
<dbReference type="Pfam" id="PF26049">
    <property type="entry name" value="RLMG_N"/>
    <property type="match status" value="1"/>
</dbReference>
<organism evidence="8 9">
    <name type="scientific">Gulosibacter chungangensis</name>
    <dbReference type="NCBI Taxonomy" id="979746"/>
    <lineage>
        <taxon>Bacteria</taxon>
        <taxon>Bacillati</taxon>
        <taxon>Actinomycetota</taxon>
        <taxon>Actinomycetes</taxon>
        <taxon>Micrococcales</taxon>
        <taxon>Microbacteriaceae</taxon>
        <taxon>Gulosibacter</taxon>
    </lineage>
</organism>
<dbReference type="SUPFAM" id="SSF53335">
    <property type="entry name" value="S-adenosyl-L-methionine-dependent methyltransferases"/>
    <property type="match status" value="1"/>
</dbReference>
<evidence type="ECO:0000256" key="3">
    <source>
        <dbReference type="ARBA" id="ARBA00022603"/>
    </source>
</evidence>
<dbReference type="GO" id="GO:0032259">
    <property type="term" value="P:methylation"/>
    <property type="evidence" value="ECO:0007669"/>
    <property type="project" value="UniProtKB-KW"/>
</dbReference>
<dbReference type="OrthoDB" id="29650at2"/>
<dbReference type="GO" id="GO:0008757">
    <property type="term" value="F:S-adenosylmethionine-dependent methyltransferase activity"/>
    <property type="evidence" value="ECO:0007669"/>
    <property type="project" value="InterPro"/>
</dbReference>
<evidence type="ECO:0000259" key="6">
    <source>
        <dbReference type="Pfam" id="PF05175"/>
    </source>
</evidence>
<evidence type="ECO:0000256" key="4">
    <source>
        <dbReference type="ARBA" id="ARBA00022679"/>
    </source>
</evidence>
<evidence type="ECO:0000256" key="2">
    <source>
        <dbReference type="ARBA" id="ARBA00022552"/>
    </source>
</evidence>